<feature type="compositionally biased region" description="Polar residues" evidence="4">
    <location>
        <begin position="75"/>
        <end position="85"/>
    </location>
</feature>
<comment type="caution">
    <text evidence="5">The sequence shown here is derived from an EMBL/GenBank/DDBJ whole genome shotgun (WGS) entry which is preliminary data.</text>
</comment>
<evidence type="ECO:0000256" key="4">
    <source>
        <dbReference type="SAM" id="MobiDB-lite"/>
    </source>
</evidence>
<name>A0A918JRI3_9ALTE</name>
<evidence type="ECO:0000256" key="1">
    <source>
        <dbReference type="ARBA" id="ARBA00022468"/>
    </source>
</evidence>
<sequence>MPRNKKSRKVGLIGVRKDPDRKPGENRSDRVKKPSKGKPAGNRHNVASSSKRGNGGGPQQTDPRHGSKKPVPLVKSTNKDGQTPQQKRRYATPAEELAALEADERLASLLDKLDAGESLNREQQAYVDKSVTRHGQLCEMLGIDLEEDTPADDQDDPLDSLDAINIDDYKR</sequence>
<reference evidence="5" key="1">
    <citation type="journal article" date="2014" name="Int. J. Syst. Evol. Microbiol.">
        <title>Complete genome sequence of Corynebacterium casei LMG S-19264T (=DSM 44701T), isolated from a smear-ripened cheese.</title>
        <authorList>
            <consortium name="US DOE Joint Genome Institute (JGI-PGF)"/>
            <person name="Walter F."/>
            <person name="Albersmeier A."/>
            <person name="Kalinowski J."/>
            <person name="Ruckert C."/>
        </authorList>
    </citation>
    <scope>NUCLEOTIDE SEQUENCE</scope>
    <source>
        <strain evidence="5">KCTC 22164</strain>
    </source>
</reference>
<dbReference type="AlphaFoldDB" id="A0A918JRI3"/>
<protein>
    <recommendedName>
        <fullName evidence="3">Der GTPase-activating protein YihI</fullName>
    </recommendedName>
</protein>
<dbReference type="HAMAP" id="MF_01058">
    <property type="entry name" value="GAP_YihI"/>
    <property type="match status" value="1"/>
</dbReference>
<gene>
    <name evidence="3" type="primary">yihI</name>
    <name evidence="5" type="ORF">GCM10007391_33050</name>
</gene>
<dbReference type="NCBIfam" id="NF003560">
    <property type="entry name" value="PRK05244.1-1"/>
    <property type="match status" value="1"/>
</dbReference>
<comment type="similarity">
    <text evidence="3">Belongs to the YihI family.</text>
</comment>
<evidence type="ECO:0000256" key="2">
    <source>
        <dbReference type="ARBA" id="ARBA00022517"/>
    </source>
</evidence>
<dbReference type="GO" id="GO:0005096">
    <property type="term" value="F:GTPase activator activity"/>
    <property type="evidence" value="ECO:0007669"/>
    <property type="project" value="UniProtKB-KW"/>
</dbReference>
<dbReference type="GO" id="GO:0042254">
    <property type="term" value="P:ribosome biogenesis"/>
    <property type="evidence" value="ECO:0007669"/>
    <property type="project" value="UniProtKB-KW"/>
</dbReference>
<dbReference type="RefSeq" id="WP_189408301.1">
    <property type="nucleotide sequence ID" value="NZ_BMXP01000013.1"/>
</dbReference>
<feature type="compositionally biased region" description="Acidic residues" evidence="4">
    <location>
        <begin position="145"/>
        <end position="159"/>
    </location>
</feature>
<comment type="subunit">
    <text evidence="3">Interacts with Der.</text>
</comment>
<evidence type="ECO:0000313" key="6">
    <source>
        <dbReference type="Proteomes" id="UP000631300"/>
    </source>
</evidence>
<organism evidence="5 6">
    <name type="scientific">Alteromonas halophila</name>
    <dbReference type="NCBI Taxonomy" id="516698"/>
    <lineage>
        <taxon>Bacteria</taxon>
        <taxon>Pseudomonadati</taxon>
        <taxon>Pseudomonadota</taxon>
        <taxon>Gammaproteobacteria</taxon>
        <taxon>Alteromonadales</taxon>
        <taxon>Alteromonadaceae</taxon>
        <taxon>Alteromonas/Salinimonas group</taxon>
        <taxon>Alteromonas</taxon>
    </lineage>
</organism>
<dbReference type="InterPro" id="IPR007336">
    <property type="entry name" value="YihI"/>
</dbReference>
<accession>A0A918JRI3</accession>
<keyword evidence="1 3" id="KW-0343">GTPase activation</keyword>
<evidence type="ECO:0000256" key="3">
    <source>
        <dbReference type="HAMAP-Rule" id="MF_01058"/>
    </source>
</evidence>
<feature type="region of interest" description="Disordered" evidence="4">
    <location>
        <begin position="145"/>
        <end position="171"/>
    </location>
</feature>
<dbReference type="Pfam" id="PF04220">
    <property type="entry name" value="YihI"/>
    <property type="match status" value="1"/>
</dbReference>
<feature type="region of interest" description="Disordered" evidence="4">
    <location>
        <begin position="1"/>
        <end position="96"/>
    </location>
</feature>
<dbReference type="EMBL" id="BMXP01000013">
    <property type="protein sequence ID" value="GGW96317.1"/>
    <property type="molecule type" value="Genomic_DNA"/>
</dbReference>
<proteinExistence type="inferred from homology"/>
<keyword evidence="6" id="KW-1185">Reference proteome</keyword>
<feature type="compositionally biased region" description="Basic and acidic residues" evidence="4">
    <location>
        <begin position="15"/>
        <end position="32"/>
    </location>
</feature>
<evidence type="ECO:0000313" key="5">
    <source>
        <dbReference type="EMBL" id="GGW96317.1"/>
    </source>
</evidence>
<dbReference type="Proteomes" id="UP000631300">
    <property type="component" value="Unassembled WGS sequence"/>
</dbReference>
<keyword evidence="2 3" id="KW-0690">Ribosome biogenesis</keyword>
<reference evidence="5" key="2">
    <citation type="submission" date="2020-09" db="EMBL/GenBank/DDBJ databases">
        <authorList>
            <person name="Sun Q."/>
            <person name="Kim S."/>
        </authorList>
    </citation>
    <scope>NUCLEOTIDE SEQUENCE</scope>
    <source>
        <strain evidence="5">KCTC 22164</strain>
    </source>
</reference>
<comment type="function">
    <text evidence="3">A GTPase-activating protein (GAP) that modifies Der/EngA GTPase function. May play a role in ribosome biogenesis.</text>
</comment>